<evidence type="ECO:0000256" key="5">
    <source>
        <dbReference type="ARBA" id="ARBA00022840"/>
    </source>
</evidence>
<dbReference type="GO" id="GO:0005524">
    <property type="term" value="F:ATP binding"/>
    <property type="evidence" value="ECO:0007669"/>
    <property type="project" value="UniProtKB-KW"/>
</dbReference>
<dbReference type="Gene3D" id="3.40.50.300">
    <property type="entry name" value="P-loop containing nucleotide triphosphate hydrolases"/>
    <property type="match status" value="1"/>
</dbReference>
<protein>
    <submittedName>
        <fullName evidence="7">ATP-binding cassette domain-containing protein</fullName>
    </submittedName>
</protein>
<dbReference type="InterPro" id="IPR003593">
    <property type="entry name" value="AAA+_ATPase"/>
</dbReference>
<dbReference type="SMART" id="SM00382">
    <property type="entry name" value="AAA"/>
    <property type="match status" value="1"/>
</dbReference>
<dbReference type="CDD" id="cd03266">
    <property type="entry name" value="ABC_NatA_sodium_exporter"/>
    <property type="match status" value="1"/>
</dbReference>
<feature type="domain" description="ABC transporter" evidence="6">
    <location>
        <begin position="2"/>
        <end position="232"/>
    </location>
</feature>
<comment type="similarity">
    <text evidence="1">Belongs to the ABC transporter superfamily.</text>
</comment>
<dbReference type="EMBL" id="JBFOHK010000002">
    <property type="protein sequence ID" value="MEW9571981.1"/>
    <property type="molecule type" value="Genomic_DNA"/>
</dbReference>
<evidence type="ECO:0000256" key="3">
    <source>
        <dbReference type="ARBA" id="ARBA00022458"/>
    </source>
</evidence>
<sequence length="244" mass="26721">MIEVRDLHKAFGSVKAVDGVGFTARDGEITGLLGPNGAGKTTTLRMLYTLMTPDRGQVLVDGIDAVADPLAVRRTLGVLPDARGLYKRLTARENIEYFARLQGIDEATLRTRHDALVDALEMRDILDRRTEGFSQGQRVKTAIARALIHDPRNVILDEPTNGLDVMATRGLRRFMQQLKGEGRCVLFSSHIMQEVAALCDRIVVIARGRVVADETPDALRAQTGETNLEDAFVKIIGTDEGLAA</sequence>
<proteinExistence type="inferred from homology"/>
<evidence type="ECO:0000256" key="2">
    <source>
        <dbReference type="ARBA" id="ARBA00022448"/>
    </source>
</evidence>
<keyword evidence="5 7" id="KW-0067">ATP-binding</keyword>
<dbReference type="InterPro" id="IPR003439">
    <property type="entry name" value="ABC_transporter-like_ATP-bd"/>
</dbReference>
<organism evidence="7 8">
    <name type="scientific">Rhodanobacter lycopersici</name>
    <dbReference type="NCBI Taxonomy" id="3162487"/>
    <lineage>
        <taxon>Bacteria</taxon>
        <taxon>Pseudomonadati</taxon>
        <taxon>Pseudomonadota</taxon>
        <taxon>Gammaproteobacteria</taxon>
        <taxon>Lysobacterales</taxon>
        <taxon>Rhodanobacteraceae</taxon>
        <taxon>Rhodanobacter</taxon>
    </lineage>
</organism>
<dbReference type="InterPro" id="IPR027417">
    <property type="entry name" value="P-loop_NTPase"/>
</dbReference>
<evidence type="ECO:0000259" key="6">
    <source>
        <dbReference type="PROSITE" id="PS50893"/>
    </source>
</evidence>
<evidence type="ECO:0000313" key="7">
    <source>
        <dbReference type="EMBL" id="MEW9571981.1"/>
    </source>
</evidence>
<keyword evidence="3" id="KW-0536">Nodulation</keyword>
<comment type="caution">
    <text evidence="7">The sequence shown here is derived from an EMBL/GenBank/DDBJ whole genome shotgun (WGS) entry which is preliminary data.</text>
</comment>
<evidence type="ECO:0000256" key="1">
    <source>
        <dbReference type="ARBA" id="ARBA00005417"/>
    </source>
</evidence>
<gene>
    <name evidence="7" type="ORF">ABQJ54_09460</name>
</gene>
<keyword evidence="8" id="KW-1185">Reference proteome</keyword>
<name>A0ABV3QDR8_9GAMM</name>
<keyword evidence="4" id="KW-0547">Nucleotide-binding</keyword>
<dbReference type="InterPro" id="IPR050763">
    <property type="entry name" value="ABC_transporter_ATP-binding"/>
</dbReference>
<evidence type="ECO:0000313" key="8">
    <source>
        <dbReference type="Proteomes" id="UP001556220"/>
    </source>
</evidence>
<dbReference type="PANTHER" id="PTHR42711">
    <property type="entry name" value="ABC TRANSPORTER ATP-BINDING PROTEIN"/>
    <property type="match status" value="1"/>
</dbReference>
<evidence type="ECO:0000256" key="4">
    <source>
        <dbReference type="ARBA" id="ARBA00022741"/>
    </source>
</evidence>
<accession>A0ABV3QDR8</accession>
<dbReference type="PANTHER" id="PTHR42711:SF5">
    <property type="entry name" value="ABC TRANSPORTER ATP-BINDING PROTEIN NATA"/>
    <property type="match status" value="1"/>
</dbReference>
<dbReference type="SUPFAM" id="SSF52540">
    <property type="entry name" value="P-loop containing nucleoside triphosphate hydrolases"/>
    <property type="match status" value="1"/>
</dbReference>
<dbReference type="Pfam" id="PF00005">
    <property type="entry name" value="ABC_tran"/>
    <property type="match status" value="1"/>
</dbReference>
<keyword evidence="2" id="KW-0813">Transport</keyword>
<dbReference type="RefSeq" id="WP_367854043.1">
    <property type="nucleotide sequence ID" value="NZ_JBFOHK010000002.1"/>
</dbReference>
<dbReference type="PROSITE" id="PS50893">
    <property type="entry name" value="ABC_TRANSPORTER_2"/>
    <property type="match status" value="1"/>
</dbReference>
<reference evidence="7 8" key="1">
    <citation type="submission" date="2024-06" db="EMBL/GenBank/DDBJ databases">
        <authorList>
            <person name="Woo H."/>
        </authorList>
    </citation>
    <scope>NUCLEOTIDE SEQUENCE [LARGE SCALE GENOMIC DNA]</scope>
    <source>
        <strain evidence="7 8">Si-c</strain>
    </source>
</reference>
<dbReference type="Proteomes" id="UP001556220">
    <property type="component" value="Unassembled WGS sequence"/>
</dbReference>